<evidence type="ECO:0000313" key="2">
    <source>
        <dbReference type="Proteomes" id="UP000492821"/>
    </source>
</evidence>
<feature type="region of interest" description="Disordered" evidence="1">
    <location>
        <begin position="77"/>
        <end position="98"/>
    </location>
</feature>
<dbReference type="WBParaSite" id="Pan_g14886.t1">
    <property type="protein sequence ID" value="Pan_g14886.t1"/>
    <property type="gene ID" value="Pan_g14886"/>
</dbReference>
<reference evidence="2" key="1">
    <citation type="journal article" date="2013" name="Genetics">
        <title>The draft genome and transcriptome of Panagrellus redivivus are shaped by the harsh demands of a free-living lifestyle.</title>
        <authorList>
            <person name="Srinivasan J."/>
            <person name="Dillman A.R."/>
            <person name="Macchietto M.G."/>
            <person name="Heikkinen L."/>
            <person name="Lakso M."/>
            <person name="Fracchia K.M."/>
            <person name="Antoshechkin I."/>
            <person name="Mortazavi A."/>
            <person name="Wong G."/>
            <person name="Sternberg P.W."/>
        </authorList>
    </citation>
    <scope>NUCLEOTIDE SEQUENCE [LARGE SCALE GENOMIC DNA]</scope>
    <source>
        <strain evidence="2">MT8872</strain>
    </source>
</reference>
<accession>A0A7E4ZSH8</accession>
<dbReference type="Proteomes" id="UP000492821">
    <property type="component" value="Unassembled WGS sequence"/>
</dbReference>
<feature type="region of interest" description="Disordered" evidence="1">
    <location>
        <begin position="141"/>
        <end position="162"/>
    </location>
</feature>
<organism evidence="2 3">
    <name type="scientific">Panagrellus redivivus</name>
    <name type="common">Microworm</name>
    <dbReference type="NCBI Taxonomy" id="6233"/>
    <lineage>
        <taxon>Eukaryota</taxon>
        <taxon>Metazoa</taxon>
        <taxon>Ecdysozoa</taxon>
        <taxon>Nematoda</taxon>
        <taxon>Chromadorea</taxon>
        <taxon>Rhabditida</taxon>
        <taxon>Tylenchina</taxon>
        <taxon>Panagrolaimomorpha</taxon>
        <taxon>Panagrolaimoidea</taxon>
        <taxon>Panagrolaimidae</taxon>
        <taxon>Panagrellus</taxon>
    </lineage>
</organism>
<reference evidence="3" key="2">
    <citation type="submission" date="2020-10" db="UniProtKB">
        <authorList>
            <consortium name="WormBaseParasite"/>
        </authorList>
    </citation>
    <scope>IDENTIFICATION</scope>
</reference>
<evidence type="ECO:0000313" key="3">
    <source>
        <dbReference type="WBParaSite" id="Pan_g14886.t1"/>
    </source>
</evidence>
<keyword evidence="2" id="KW-1185">Reference proteome</keyword>
<sequence>MPHTYSPSDVPHLTKGWEVWLQRCLSEQPMISVQNAPQTEPVADTAAQSIQTTIELPNSSSSDRLELLLSRNYAASTVSTGSNGSHGSTSSSSTGSATSSAILRLKQANGGLERQYEGTVGDVEFLRQIVDYCQTEGHMEPIDESHEFSEDDEHVVSRYHFR</sequence>
<evidence type="ECO:0000256" key="1">
    <source>
        <dbReference type="SAM" id="MobiDB-lite"/>
    </source>
</evidence>
<name>A0A7E4ZSH8_PANRE</name>
<dbReference type="AlphaFoldDB" id="A0A7E4ZSH8"/>
<proteinExistence type="predicted"/>
<protein>
    <submittedName>
        <fullName evidence="3">Cauli_VI domain-containing protein</fullName>
    </submittedName>
</protein>